<evidence type="ECO:0000256" key="1">
    <source>
        <dbReference type="SAM" id="Coils"/>
    </source>
</evidence>
<dbReference type="Proteomes" id="UP000076623">
    <property type="component" value="Chromosome"/>
</dbReference>
<dbReference type="STRING" id="1221500.ABE65_000950"/>
<reference evidence="2 3" key="1">
    <citation type="submission" date="2016-04" db="EMBL/GenBank/DDBJ databases">
        <title>Complete genome sequence of Fictibacillus phosphorivorans G25-29, a strain toxic to nematodes.</title>
        <authorList>
            <person name="Zheng Z."/>
        </authorList>
    </citation>
    <scope>NUCLEOTIDE SEQUENCE [LARGE SCALE GENOMIC DNA]</scope>
    <source>
        <strain evidence="2 3">G25-29</strain>
    </source>
</reference>
<evidence type="ECO:0000313" key="3">
    <source>
        <dbReference type="Proteomes" id="UP000076623"/>
    </source>
</evidence>
<feature type="coiled-coil region" evidence="1">
    <location>
        <begin position="1"/>
        <end position="35"/>
    </location>
</feature>
<evidence type="ECO:0000313" key="2">
    <source>
        <dbReference type="EMBL" id="ANC75505.1"/>
    </source>
</evidence>
<dbReference type="RefSeq" id="WP_082861223.1">
    <property type="nucleotide sequence ID" value="NZ_CP015378.1"/>
</dbReference>
<name>A0A168VQ73_9BACL</name>
<keyword evidence="3" id="KW-1185">Reference proteome</keyword>
<accession>A0A168VQ73</accession>
<gene>
    <name evidence="2" type="ORF">ABE65_000950</name>
</gene>
<sequence length="107" mass="12573">MKFKMTGMKQLQNRLKELENNAEELEKTKSISFEELFTNSFMHQFTSFSSMEEMIEKSPYTVNSSKDFAAIPDDEWDVYVRSHTSFTSWQEMLDKAGTDYAVRKLGF</sequence>
<dbReference type="AlphaFoldDB" id="A0A168VQ73"/>
<organism evidence="2 3">
    <name type="scientific">Fictibacillus phosphorivorans</name>
    <dbReference type="NCBI Taxonomy" id="1221500"/>
    <lineage>
        <taxon>Bacteria</taxon>
        <taxon>Bacillati</taxon>
        <taxon>Bacillota</taxon>
        <taxon>Bacilli</taxon>
        <taxon>Bacillales</taxon>
        <taxon>Fictibacillaceae</taxon>
        <taxon>Fictibacillus</taxon>
    </lineage>
</organism>
<protein>
    <submittedName>
        <fullName evidence="2">Uncharacterized protein</fullName>
    </submittedName>
</protein>
<keyword evidence="1" id="KW-0175">Coiled coil</keyword>
<proteinExistence type="predicted"/>
<dbReference type="EMBL" id="CP015378">
    <property type="protein sequence ID" value="ANC75505.1"/>
    <property type="molecule type" value="Genomic_DNA"/>
</dbReference>
<dbReference type="KEGG" id="fpn:ABE65_000950"/>